<evidence type="ECO:0000256" key="7">
    <source>
        <dbReference type="ARBA" id="ARBA00023160"/>
    </source>
</evidence>
<dbReference type="Gene3D" id="3.40.50.720">
    <property type="entry name" value="NAD(P)-binding Rossmann-like Domain"/>
    <property type="match status" value="1"/>
</dbReference>
<dbReference type="PIRSF" id="PIRSF000094">
    <property type="entry name" value="Enoyl-ACP_rdct"/>
    <property type="match status" value="1"/>
</dbReference>
<name>A0A0U3T5X8_9ACTN</name>
<dbReference type="InterPro" id="IPR036291">
    <property type="entry name" value="NAD(P)-bd_dom_sf"/>
</dbReference>
<dbReference type="GO" id="GO:0004318">
    <property type="term" value="F:enoyl-[acyl-carrier-protein] reductase (NADH) activity"/>
    <property type="evidence" value="ECO:0007669"/>
    <property type="project" value="UniProtKB-EC"/>
</dbReference>
<evidence type="ECO:0000256" key="5">
    <source>
        <dbReference type="ARBA" id="ARBA00023002"/>
    </source>
</evidence>
<evidence type="ECO:0000256" key="4">
    <source>
        <dbReference type="ARBA" id="ARBA00022832"/>
    </source>
</evidence>
<comment type="similarity">
    <text evidence="2 8">Belongs to the short-chain dehydrogenases/reductases (SDR) family. FabI subfamily.</text>
</comment>
<evidence type="ECO:0000313" key="12">
    <source>
        <dbReference type="Proteomes" id="UP000067689"/>
    </source>
</evidence>
<keyword evidence="3 8" id="KW-0444">Lipid biosynthesis</keyword>
<dbReference type="PANTHER" id="PTHR43159">
    <property type="entry name" value="ENOYL-[ACYL-CARRIER-PROTEIN] REDUCTASE"/>
    <property type="match status" value="1"/>
</dbReference>
<dbReference type="EMBL" id="CP011502">
    <property type="protein sequence ID" value="ALX06008.1"/>
    <property type="molecule type" value="Genomic_DNA"/>
</dbReference>
<dbReference type="PATRIC" id="fig|2041.4.peg.3243"/>
<dbReference type="KEGG" id="aer:AERYTH_15530"/>
<proteinExistence type="inferred from homology"/>
<feature type="binding site" evidence="9">
    <location>
        <position position="96"/>
    </location>
    <ligand>
        <name>substrate</name>
    </ligand>
</feature>
<dbReference type="InterPro" id="IPR002347">
    <property type="entry name" value="SDR_fam"/>
</dbReference>
<feature type="binding site" evidence="10">
    <location>
        <begin position="21"/>
        <end position="22"/>
    </location>
    <ligand>
        <name>NAD(+)</name>
        <dbReference type="ChEBI" id="CHEBI:57540"/>
    </ligand>
</feature>
<keyword evidence="5 8" id="KW-0560">Oxidoreductase</keyword>
<keyword evidence="6" id="KW-0443">Lipid metabolism</keyword>
<evidence type="ECO:0000256" key="2">
    <source>
        <dbReference type="ARBA" id="ARBA00009233"/>
    </source>
</evidence>
<dbReference type="PANTHER" id="PTHR43159:SF2">
    <property type="entry name" value="ENOYL-[ACYL-CARRIER-PROTEIN] REDUCTASE [NADH], CHLOROPLASTIC"/>
    <property type="match status" value="1"/>
</dbReference>
<dbReference type="InterPro" id="IPR014358">
    <property type="entry name" value="Enoyl-ACP_Rdtase_NADH"/>
</dbReference>
<dbReference type="Proteomes" id="UP000067689">
    <property type="component" value="Chromosome"/>
</dbReference>
<protein>
    <recommendedName>
        <fullName evidence="8">Enoyl-[acyl-carrier-protein] reductase [NADH]</fullName>
        <ecNumber evidence="8">1.3.1.9</ecNumber>
    </recommendedName>
</protein>
<evidence type="ECO:0000256" key="9">
    <source>
        <dbReference type="PIRSR" id="PIRSR000094-2"/>
    </source>
</evidence>
<keyword evidence="4" id="KW-0276">Fatty acid metabolism</keyword>
<dbReference type="AlphaFoldDB" id="A0A0U3T5X8"/>
<evidence type="ECO:0000256" key="10">
    <source>
        <dbReference type="PIRSR" id="PIRSR000094-3"/>
    </source>
</evidence>
<dbReference type="UniPathway" id="UPA00915"/>
<evidence type="ECO:0000313" key="11">
    <source>
        <dbReference type="EMBL" id="ALX06008.1"/>
    </source>
</evidence>
<comment type="catalytic activity">
    <reaction evidence="8">
        <text>a 2,3-saturated acyl-[ACP] + NAD(+) = a (2E)-enoyl-[ACP] + NADH + H(+)</text>
        <dbReference type="Rhea" id="RHEA:10240"/>
        <dbReference type="Rhea" id="RHEA-COMP:9925"/>
        <dbReference type="Rhea" id="RHEA-COMP:9926"/>
        <dbReference type="ChEBI" id="CHEBI:15378"/>
        <dbReference type="ChEBI" id="CHEBI:57540"/>
        <dbReference type="ChEBI" id="CHEBI:57945"/>
        <dbReference type="ChEBI" id="CHEBI:78784"/>
        <dbReference type="ChEBI" id="CHEBI:78785"/>
        <dbReference type="EC" id="1.3.1.9"/>
    </reaction>
</comment>
<dbReference type="RefSeq" id="WP_067860544.1">
    <property type="nucleotide sequence ID" value="NZ_CP011502.1"/>
</dbReference>
<gene>
    <name evidence="11" type="ORF">AERYTH_15530</name>
</gene>
<feature type="binding site" evidence="10">
    <location>
        <position position="15"/>
    </location>
    <ligand>
        <name>NAD(+)</name>
        <dbReference type="ChEBI" id="CHEBI:57540"/>
    </ligand>
</feature>
<sequence length="265" mass="27878">MSAGLLAGKVVLVTGVVTTESIAYGVARRAGELGAQVVLTALDRDLERAREAARSLDVDTVLTYDVTRPGAGLELVEAVGERFGRLDAALHAIAFAPRAALSGSMLGVDPAQLEQAFRTSTVSYAELAEVLRRLSPPPGASLVGLDFDAAGAWSVYNWMGVCKAGLESLNRYLARDLGAIGIRSNLVAAGPVHTRAASGIPGFEELLDAWEQRSPLPWDPRDTEPVADSVCYLFSDLARAVTGEILHVDGGYHAMAGPLRGPGRG</sequence>
<dbReference type="Pfam" id="PF13561">
    <property type="entry name" value="adh_short_C2"/>
    <property type="match status" value="1"/>
</dbReference>
<dbReference type="STRING" id="2041.AERYTH_15530"/>
<reference evidence="11 12" key="1">
    <citation type="journal article" date="1991" name="Int. J. Syst. Bacteriol.">
        <title>Description of the erythromycin-producing bacterium Arthrobacter sp. strain NRRL B-3381 as Aeromicrobium erythreum gen. nov., sp. nov.</title>
        <authorList>
            <person name="Miller E.S."/>
            <person name="Woese C.R."/>
            <person name="Brenner S."/>
        </authorList>
    </citation>
    <scope>NUCLEOTIDE SEQUENCE [LARGE SCALE GENOMIC DNA]</scope>
    <source>
        <strain evidence="11 12">AR18</strain>
    </source>
</reference>
<keyword evidence="8 10" id="KW-0520">NAD</keyword>
<organism evidence="11 12">
    <name type="scientific">Aeromicrobium erythreum</name>
    <dbReference type="NCBI Taxonomy" id="2041"/>
    <lineage>
        <taxon>Bacteria</taxon>
        <taxon>Bacillati</taxon>
        <taxon>Actinomycetota</taxon>
        <taxon>Actinomycetes</taxon>
        <taxon>Propionibacteriales</taxon>
        <taxon>Nocardioidaceae</taxon>
        <taxon>Aeromicrobium</taxon>
    </lineage>
</organism>
<keyword evidence="7 8" id="KW-0275">Fatty acid biosynthesis</keyword>
<dbReference type="SUPFAM" id="SSF51735">
    <property type="entry name" value="NAD(P)-binding Rossmann-fold domains"/>
    <property type="match status" value="1"/>
</dbReference>
<evidence type="ECO:0000256" key="8">
    <source>
        <dbReference type="PIRNR" id="PIRNR000094"/>
    </source>
</evidence>
<dbReference type="GO" id="GO:0006633">
    <property type="term" value="P:fatty acid biosynthetic process"/>
    <property type="evidence" value="ECO:0007669"/>
    <property type="project" value="UniProtKB-KW"/>
</dbReference>
<accession>A0A0U3T5X8</accession>
<evidence type="ECO:0000256" key="3">
    <source>
        <dbReference type="ARBA" id="ARBA00022516"/>
    </source>
</evidence>
<dbReference type="EC" id="1.3.1.9" evidence="8"/>
<feature type="binding site" evidence="10">
    <location>
        <begin position="65"/>
        <end position="66"/>
    </location>
    <ligand>
        <name>NAD(+)</name>
        <dbReference type="ChEBI" id="CHEBI:57540"/>
    </ligand>
</feature>
<feature type="binding site" evidence="10">
    <location>
        <begin position="192"/>
        <end position="196"/>
    </location>
    <ligand>
        <name>NAD(+)</name>
        <dbReference type="ChEBI" id="CHEBI:57540"/>
    </ligand>
</feature>
<evidence type="ECO:0000256" key="1">
    <source>
        <dbReference type="ARBA" id="ARBA00005189"/>
    </source>
</evidence>
<evidence type="ECO:0000256" key="6">
    <source>
        <dbReference type="ARBA" id="ARBA00023098"/>
    </source>
</evidence>
<comment type="pathway">
    <text evidence="1">Lipid metabolism.</text>
</comment>
<feature type="binding site" evidence="10">
    <location>
        <position position="93"/>
    </location>
    <ligand>
        <name>NAD(+)</name>
        <dbReference type="ChEBI" id="CHEBI:57540"/>
    </ligand>
</feature>
<feature type="binding site" evidence="10">
    <location>
        <position position="163"/>
    </location>
    <ligand>
        <name>NAD(+)</name>
        <dbReference type="ChEBI" id="CHEBI:57540"/>
    </ligand>
</feature>
<keyword evidence="12" id="KW-1185">Reference proteome</keyword>